<protein>
    <submittedName>
        <fullName evidence="1">Histidine kinase</fullName>
    </submittedName>
</protein>
<keyword evidence="2" id="KW-1185">Reference proteome</keyword>
<keyword evidence="1" id="KW-0808">Transferase</keyword>
<dbReference type="GO" id="GO:0016301">
    <property type="term" value="F:kinase activity"/>
    <property type="evidence" value="ECO:0007669"/>
    <property type="project" value="UniProtKB-KW"/>
</dbReference>
<accession>A0ABY4UAL1</accession>
<dbReference type="EMBL" id="CP098494">
    <property type="protein sequence ID" value="USA62543.1"/>
    <property type="molecule type" value="Genomic_DNA"/>
</dbReference>
<gene>
    <name evidence="1" type="ORF">NCF85_06125</name>
</gene>
<proteinExistence type="predicted"/>
<dbReference type="SUPFAM" id="SSF52172">
    <property type="entry name" value="CheY-like"/>
    <property type="match status" value="1"/>
</dbReference>
<dbReference type="Proteomes" id="UP001056619">
    <property type="component" value="Chromosome"/>
</dbReference>
<name>A0ABY4UAL1_9SPHN</name>
<keyword evidence="1" id="KW-0418">Kinase</keyword>
<dbReference type="InterPro" id="IPR011006">
    <property type="entry name" value="CheY-like_superfamily"/>
</dbReference>
<sequence>MVDQAKILLLVEDISVFSALRFSLSVEGFEIAKGIAKEGDLSTAAALVIDERYAGDGLNALDGLKRQGCCAPAIILATNPTVKLRARVAAANAELIEKPLLGDELSSAIHAIFETRKAA</sequence>
<organism evidence="1 2">
    <name type="scientific">Qipengyuania citrea</name>
    <dbReference type="NCBI Taxonomy" id="225971"/>
    <lineage>
        <taxon>Bacteria</taxon>
        <taxon>Pseudomonadati</taxon>
        <taxon>Pseudomonadota</taxon>
        <taxon>Alphaproteobacteria</taxon>
        <taxon>Sphingomonadales</taxon>
        <taxon>Erythrobacteraceae</taxon>
        <taxon>Qipengyuania</taxon>
    </lineage>
</organism>
<reference evidence="1 2" key="1">
    <citation type="submission" date="2022-06" db="EMBL/GenBank/DDBJ databases">
        <authorList>
            <person name="Liu G."/>
        </authorList>
    </citation>
    <scope>NUCLEOTIDE SEQUENCE [LARGE SCALE GENOMIC DNA]</scope>
    <source>
        <strain evidence="1 2">E4</strain>
    </source>
</reference>
<evidence type="ECO:0000313" key="1">
    <source>
        <dbReference type="EMBL" id="USA62543.1"/>
    </source>
</evidence>
<dbReference type="RefSeq" id="WP_301642868.1">
    <property type="nucleotide sequence ID" value="NZ_CP098494.1"/>
</dbReference>
<evidence type="ECO:0000313" key="2">
    <source>
        <dbReference type="Proteomes" id="UP001056619"/>
    </source>
</evidence>